<reference evidence="2" key="1">
    <citation type="submission" date="2021-07" db="EMBL/GenBank/DDBJ databases">
        <title>Genome Resource of American Ginseng Black Spot Pathogen Alternaria panax.</title>
        <authorList>
            <person name="Qiu C."/>
            <person name="Wang W."/>
            <person name="Liu Z."/>
        </authorList>
    </citation>
    <scope>NUCLEOTIDE SEQUENCE</scope>
    <source>
        <strain evidence="2">BNCC115425</strain>
    </source>
</reference>
<organism evidence="2 3">
    <name type="scientific">Alternaria panax</name>
    <dbReference type="NCBI Taxonomy" id="48097"/>
    <lineage>
        <taxon>Eukaryota</taxon>
        <taxon>Fungi</taxon>
        <taxon>Dikarya</taxon>
        <taxon>Ascomycota</taxon>
        <taxon>Pezizomycotina</taxon>
        <taxon>Dothideomycetes</taxon>
        <taxon>Pleosporomycetidae</taxon>
        <taxon>Pleosporales</taxon>
        <taxon>Pleosporineae</taxon>
        <taxon>Pleosporaceae</taxon>
        <taxon>Alternaria</taxon>
        <taxon>Alternaria sect. Panax</taxon>
    </lineage>
</organism>
<dbReference type="EMBL" id="JAANER010000002">
    <property type="protein sequence ID" value="KAG9194194.1"/>
    <property type="molecule type" value="Genomic_DNA"/>
</dbReference>
<keyword evidence="1" id="KW-0175">Coiled coil</keyword>
<dbReference type="Gene3D" id="1.20.5.340">
    <property type="match status" value="1"/>
</dbReference>
<comment type="caution">
    <text evidence="2">The sequence shown here is derived from an EMBL/GenBank/DDBJ whole genome shotgun (WGS) entry which is preliminary data.</text>
</comment>
<gene>
    <name evidence="2" type="ORF">G6011_04229</name>
</gene>
<name>A0AAD4IGR8_9PLEO</name>
<sequence>MASAQSYSGPISLGHSKYADPQRRKAALAASASVAAVPTADTAMATKEQIAALKTGHVALNVAQHNADAQLAISQGNVLEEEVAKHAKKFSRTVSTTVANTRRLLELIREVSPEATNPTINHLWDELEQLFAAATEAKEALPAFLEKQRDNMSLYHSSMVNEAIKDTQDELNIQHKKVNIQHNLILEHQEAFLAHKEQTSGKLKELEDFQERISRLTLEKGNFRTEIDKYMQLLEEERSTKVEDLCKITDLEKELETLVDSKKQLLNEVDTLRKELQVLQAKMKSSEQEITDRFTTQLKSTADLLAKETQKTTALNTMISQMEGGESTARLDADKAKKENKALNEKYGNQATEHAKAFVKLNEQTKQVEGLKTDLERRQKENAELQQHLTKLADLEEQITGLNREKSTLSEQFSSLSTELEASKKEANKANTQVEGLLKKVEGLDQEVEQLESAHNRLLSKMKENRMAVQTSELLKNENTTLKAMIDELKASKSTSLAVGGSSSPKDDKAIRDQEVKIAELETALKEWTDLAKRSYKEYKEMLPAYKKAEQFRLDVVDRDATIKNLQLELAEAKVSKTNGVGADGGGGGGGGIGSDVRYWKQKYETLLLVVDN</sequence>
<evidence type="ECO:0000256" key="1">
    <source>
        <dbReference type="SAM" id="Coils"/>
    </source>
</evidence>
<protein>
    <submittedName>
        <fullName evidence="2">Uncharacterized protein</fullName>
    </submittedName>
</protein>
<evidence type="ECO:0000313" key="3">
    <source>
        <dbReference type="Proteomes" id="UP001199106"/>
    </source>
</evidence>
<dbReference type="AlphaFoldDB" id="A0AAD4IGR8"/>
<keyword evidence="3" id="KW-1185">Reference proteome</keyword>
<feature type="coiled-coil region" evidence="1">
    <location>
        <begin position="326"/>
        <end position="538"/>
    </location>
</feature>
<feature type="coiled-coil region" evidence="1">
    <location>
        <begin position="206"/>
        <end position="289"/>
    </location>
</feature>
<evidence type="ECO:0000313" key="2">
    <source>
        <dbReference type="EMBL" id="KAG9194194.1"/>
    </source>
</evidence>
<dbReference type="Proteomes" id="UP001199106">
    <property type="component" value="Unassembled WGS sequence"/>
</dbReference>
<accession>A0AAD4IGR8</accession>
<proteinExistence type="predicted"/>